<organism evidence="2">
    <name type="scientific">marine sediment metagenome</name>
    <dbReference type="NCBI Taxonomy" id="412755"/>
    <lineage>
        <taxon>unclassified sequences</taxon>
        <taxon>metagenomes</taxon>
        <taxon>ecological metagenomes</taxon>
    </lineage>
</organism>
<name>X1PXV0_9ZZZZ</name>
<reference evidence="2" key="1">
    <citation type="journal article" date="2014" name="Front. Microbiol.">
        <title>High frequency of phylogenetically diverse reductive dehalogenase-homologous genes in deep subseafloor sedimentary metagenomes.</title>
        <authorList>
            <person name="Kawai M."/>
            <person name="Futagami T."/>
            <person name="Toyoda A."/>
            <person name="Takaki Y."/>
            <person name="Nishi S."/>
            <person name="Hori S."/>
            <person name="Arai W."/>
            <person name="Tsubouchi T."/>
            <person name="Morono Y."/>
            <person name="Uchiyama I."/>
            <person name="Ito T."/>
            <person name="Fujiyama A."/>
            <person name="Inagaki F."/>
            <person name="Takami H."/>
        </authorList>
    </citation>
    <scope>NUCLEOTIDE SEQUENCE</scope>
    <source>
        <strain evidence="2">Expedition CK06-06</strain>
    </source>
</reference>
<evidence type="ECO:0000313" key="2">
    <source>
        <dbReference type="EMBL" id="GAI43680.1"/>
    </source>
</evidence>
<feature type="region of interest" description="Disordered" evidence="1">
    <location>
        <begin position="1"/>
        <end position="26"/>
    </location>
</feature>
<accession>X1PXV0</accession>
<proteinExistence type="predicted"/>
<feature type="compositionally biased region" description="Basic and acidic residues" evidence="1">
    <location>
        <begin position="1"/>
        <end position="18"/>
    </location>
</feature>
<sequence length="64" mass="7078">MEFGLEKGKPPEKVEHKATGPKGRLSYRKTDEKRDCFYIGGAGSNFAGDWSCMGSHWKGSSQNP</sequence>
<comment type="caution">
    <text evidence="2">The sequence shown here is derived from an EMBL/GenBank/DDBJ whole genome shotgun (WGS) entry which is preliminary data.</text>
</comment>
<dbReference type="AlphaFoldDB" id="X1PXV0"/>
<dbReference type="EMBL" id="BARV01033293">
    <property type="protein sequence ID" value="GAI43680.1"/>
    <property type="molecule type" value="Genomic_DNA"/>
</dbReference>
<protein>
    <submittedName>
        <fullName evidence="2">Uncharacterized protein</fullName>
    </submittedName>
</protein>
<evidence type="ECO:0000256" key="1">
    <source>
        <dbReference type="SAM" id="MobiDB-lite"/>
    </source>
</evidence>
<gene>
    <name evidence="2" type="ORF">S06H3_52352</name>
</gene>